<evidence type="ECO:0000256" key="1">
    <source>
        <dbReference type="ARBA" id="ARBA00004651"/>
    </source>
</evidence>
<dbReference type="PROSITE" id="PS50850">
    <property type="entry name" value="MFS"/>
    <property type="match status" value="1"/>
</dbReference>
<dbReference type="GO" id="GO:0022857">
    <property type="term" value="F:transmembrane transporter activity"/>
    <property type="evidence" value="ECO:0007669"/>
    <property type="project" value="InterPro"/>
</dbReference>
<keyword evidence="6 8" id="KW-1133">Transmembrane helix</keyword>
<keyword evidence="4" id="KW-1003">Cell membrane</keyword>
<keyword evidence="11" id="KW-1185">Reference proteome</keyword>
<feature type="transmembrane region" description="Helical" evidence="8">
    <location>
        <begin position="292"/>
        <end position="310"/>
    </location>
</feature>
<dbReference type="InterPro" id="IPR001958">
    <property type="entry name" value="Tet-R_TetA/multi-R_MdtG-like"/>
</dbReference>
<dbReference type="PANTHER" id="PTHR43124">
    <property type="entry name" value="PURINE EFFLUX PUMP PBUE"/>
    <property type="match status" value="1"/>
</dbReference>
<dbReference type="Gene3D" id="1.20.1250.20">
    <property type="entry name" value="MFS general substrate transporter like domains"/>
    <property type="match status" value="1"/>
</dbReference>
<dbReference type="Pfam" id="PF07690">
    <property type="entry name" value="MFS_1"/>
    <property type="match status" value="2"/>
</dbReference>
<dbReference type="RefSeq" id="WP_225989035.1">
    <property type="nucleotide sequence ID" value="NZ_JARNBG010000025.1"/>
</dbReference>
<dbReference type="InterPro" id="IPR050189">
    <property type="entry name" value="MFS_Efflux_Transporters"/>
</dbReference>
<name>A0AAW9N7C6_9BACI</name>
<dbReference type="AlphaFoldDB" id="A0AAW9N7C6"/>
<dbReference type="InterPro" id="IPR005829">
    <property type="entry name" value="Sugar_transporter_CS"/>
</dbReference>
<proteinExistence type="inferred from homology"/>
<keyword evidence="7 8" id="KW-0472">Membrane</keyword>
<organism evidence="10 11">
    <name type="scientific">Peribacillus castrilensis</name>
    <dbReference type="NCBI Taxonomy" id="2897690"/>
    <lineage>
        <taxon>Bacteria</taxon>
        <taxon>Bacillati</taxon>
        <taxon>Bacillota</taxon>
        <taxon>Bacilli</taxon>
        <taxon>Bacillales</taxon>
        <taxon>Bacillaceae</taxon>
        <taxon>Peribacillus</taxon>
    </lineage>
</organism>
<feature type="transmembrane region" description="Helical" evidence="8">
    <location>
        <begin position="381"/>
        <end position="401"/>
    </location>
</feature>
<evidence type="ECO:0000256" key="5">
    <source>
        <dbReference type="ARBA" id="ARBA00022692"/>
    </source>
</evidence>
<feature type="transmembrane region" description="Helical" evidence="8">
    <location>
        <begin position="258"/>
        <end position="280"/>
    </location>
</feature>
<dbReference type="InterPro" id="IPR020846">
    <property type="entry name" value="MFS_dom"/>
</dbReference>
<evidence type="ECO:0000313" key="11">
    <source>
        <dbReference type="Proteomes" id="UP001307168"/>
    </source>
</evidence>
<evidence type="ECO:0000256" key="4">
    <source>
        <dbReference type="ARBA" id="ARBA00022475"/>
    </source>
</evidence>
<feature type="transmembrane region" description="Helical" evidence="8">
    <location>
        <begin position="224"/>
        <end position="246"/>
    </location>
</feature>
<feature type="transmembrane region" description="Helical" evidence="8">
    <location>
        <begin position="316"/>
        <end position="336"/>
    </location>
</feature>
<comment type="subcellular location">
    <subcellularLocation>
        <location evidence="1">Cell membrane</location>
        <topology evidence="1">Multi-pass membrane protein</topology>
    </subcellularLocation>
</comment>
<evidence type="ECO:0000256" key="6">
    <source>
        <dbReference type="ARBA" id="ARBA00022989"/>
    </source>
</evidence>
<dbReference type="PROSITE" id="PS00216">
    <property type="entry name" value="SUGAR_TRANSPORT_1"/>
    <property type="match status" value="1"/>
</dbReference>
<evidence type="ECO:0000256" key="2">
    <source>
        <dbReference type="ARBA" id="ARBA00007520"/>
    </source>
</evidence>
<evidence type="ECO:0000256" key="8">
    <source>
        <dbReference type="SAM" id="Phobius"/>
    </source>
</evidence>
<dbReference type="CDD" id="cd17474">
    <property type="entry name" value="MFS_YfmO_like"/>
    <property type="match status" value="1"/>
</dbReference>
<dbReference type="PRINTS" id="PR01035">
    <property type="entry name" value="TCRTETA"/>
</dbReference>
<dbReference type="InterPro" id="IPR011701">
    <property type="entry name" value="MFS"/>
</dbReference>
<accession>A0AAW9N7C6</accession>
<dbReference type="SUPFAM" id="SSF103473">
    <property type="entry name" value="MFS general substrate transporter"/>
    <property type="match status" value="1"/>
</dbReference>
<dbReference type="GO" id="GO:0005886">
    <property type="term" value="C:plasma membrane"/>
    <property type="evidence" value="ECO:0007669"/>
    <property type="project" value="UniProtKB-SubCell"/>
</dbReference>
<feature type="transmembrane region" description="Helical" evidence="8">
    <location>
        <begin position="170"/>
        <end position="195"/>
    </location>
</feature>
<dbReference type="PROSITE" id="PS00217">
    <property type="entry name" value="SUGAR_TRANSPORT_2"/>
    <property type="match status" value="1"/>
</dbReference>
<comment type="similarity">
    <text evidence="2">Belongs to the major facilitator superfamily. TCR/Tet family.</text>
</comment>
<evidence type="ECO:0000313" key="10">
    <source>
        <dbReference type="EMBL" id="MEC0272766.1"/>
    </source>
</evidence>
<feature type="transmembrane region" description="Helical" evidence="8">
    <location>
        <begin position="12"/>
        <end position="34"/>
    </location>
</feature>
<gene>
    <name evidence="10" type="ORF">P4706_06725</name>
</gene>
<protein>
    <submittedName>
        <fullName evidence="10">MFS transporter</fullName>
    </submittedName>
</protein>
<feature type="transmembrane region" description="Helical" evidence="8">
    <location>
        <begin position="80"/>
        <end position="101"/>
    </location>
</feature>
<comment type="caution">
    <text evidence="10">The sequence shown here is derived from an EMBL/GenBank/DDBJ whole genome shotgun (WGS) entry which is preliminary data.</text>
</comment>
<dbReference type="InterPro" id="IPR036259">
    <property type="entry name" value="MFS_trans_sf"/>
</dbReference>
<dbReference type="PANTHER" id="PTHR43124:SF3">
    <property type="entry name" value="CHLORAMPHENICOL EFFLUX PUMP RV0191"/>
    <property type="match status" value="1"/>
</dbReference>
<reference evidence="10 11" key="1">
    <citation type="submission" date="2023-03" db="EMBL/GenBank/DDBJ databases">
        <title>Bacillus Genome Sequencing.</title>
        <authorList>
            <person name="Dunlap C."/>
        </authorList>
    </citation>
    <scope>NUCLEOTIDE SEQUENCE [LARGE SCALE GENOMIC DNA]</scope>
    <source>
        <strain evidence="10 11">B-41290</strain>
    </source>
</reference>
<evidence type="ECO:0000256" key="3">
    <source>
        <dbReference type="ARBA" id="ARBA00022448"/>
    </source>
</evidence>
<feature type="domain" description="Major facilitator superfamily (MFS) profile" evidence="9">
    <location>
        <begin position="15"/>
        <end position="405"/>
    </location>
</feature>
<dbReference type="EMBL" id="JARNBH010000006">
    <property type="protein sequence ID" value="MEC0272766.1"/>
    <property type="molecule type" value="Genomic_DNA"/>
</dbReference>
<dbReference type="Proteomes" id="UP001307168">
    <property type="component" value="Unassembled WGS sequence"/>
</dbReference>
<evidence type="ECO:0000256" key="7">
    <source>
        <dbReference type="ARBA" id="ARBA00023136"/>
    </source>
</evidence>
<feature type="transmembrane region" description="Helical" evidence="8">
    <location>
        <begin position="54"/>
        <end position="73"/>
    </location>
</feature>
<feature type="transmembrane region" description="Helical" evidence="8">
    <location>
        <begin position="357"/>
        <end position="375"/>
    </location>
</feature>
<keyword evidence="3" id="KW-0813">Transport</keyword>
<evidence type="ECO:0000259" key="9">
    <source>
        <dbReference type="PROSITE" id="PS50850"/>
    </source>
</evidence>
<sequence length="410" mass="45148">MEGHEKQNKDVSVWCLISMASIPLVMTLGNSMLIPVLPIFEEKVGISSFQSSMVITSYSVASIFLIPIAGYLSDRFGRKMVILPSLILALIGGLIAGYASWKMENPYTWIIIGRVLQGIGASGASPIILPLVGDLYKDDDEKTSSCLGIIETSNTFGKVLSPILGSLFAAFIWFLPFFSISFFSLISIVLVFFFIKVPKEKDEPKKFKDFWQDTKKIFKKEGKWLYTVFLIGVFVMLVLFGVLFFLSDNLEKIHDLHGIKKGLVIAIPLFFLCVSSYVAGKKIKGELPIMKKIIMISLAVLSISLVFVGFTKNRVVLLLVITSLVGIAIGALLPTLDAIITQNIEKEQRGTITSFYMSSRFIGVAAGPPVMSLVMKNHINMTYIISGIIGIGIVLIVMKFISSDKKEAAA</sequence>
<keyword evidence="5 8" id="KW-0812">Transmembrane</keyword>